<evidence type="ECO:0000256" key="3">
    <source>
        <dbReference type="ARBA" id="ARBA00022459"/>
    </source>
</evidence>
<name>A0ABR3GC62_9PEZI</name>
<evidence type="ECO:0000256" key="8">
    <source>
        <dbReference type="ARBA" id="ARBA00023136"/>
    </source>
</evidence>
<protein>
    <recommendedName>
        <fullName evidence="14">Nuclear fusion protein KAR5</fullName>
    </recommendedName>
</protein>
<dbReference type="Proteomes" id="UP001447188">
    <property type="component" value="Unassembled WGS sequence"/>
</dbReference>
<keyword evidence="13" id="KW-1185">Reference proteome</keyword>
<accession>A0ABR3GC62</accession>
<dbReference type="PANTHER" id="PTHR28012">
    <property type="entry name" value="NUCLEAR FUSION PROTEIN KAR5"/>
    <property type="match status" value="1"/>
</dbReference>
<organism evidence="12 13">
    <name type="scientific">Discina gigas</name>
    <dbReference type="NCBI Taxonomy" id="1032678"/>
    <lineage>
        <taxon>Eukaryota</taxon>
        <taxon>Fungi</taxon>
        <taxon>Dikarya</taxon>
        <taxon>Ascomycota</taxon>
        <taxon>Pezizomycotina</taxon>
        <taxon>Pezizomycetes</taxon>
        <taxon>Pezizales</taxon>
        <taxon>Discinaceae</taxon>
        <taxon>Discina</taxon>
    </lineage>
</organism>
<proteinExistence type="inferred from homology"/>
<comment type="subcellular location">
    <subcellularLocation>
        <location evidence="11">Endoplasmic reticulum membrane</location>
    </subcellularLocation>
    <subcellularLocation>
        <location evidence="11">Nucleus membrane</location>
    </subcellularLocation>
</comment>
<evidence type="ECO:0000256" key="7">
    <source>
        <dbReference type="ARBA" id="ARBA00022989"/>
    </source>
</evidence>
<feature type="transmembrane region" description="Helical" evidence="11">
    <location>
        <begin position="541"/>
        <end position="562"/>
    </location>
</feature>
<dbReference type="InterPro" id="IPR007292">
    <property type="entry name" value="Nuclear_fusion_Kar5"/>
</dbReference>
<keyword evidence="5 11" id="KW-0732">Signal</keyword>
<comment type="similarity">
    <text evidence="2 11">Belongs to the KAR5 family.</text>
</comment>
<evidence type="ECO:0000256" key="1">
    <source>
        <dbReference type="ARBA" id="ARBA00003389"/>
    </source>
</evidence>
<feature type="transmembrane region" description="Helical" evidence="11">
    <location>
        <begin position="481"/>
        <end position="501"/>
    </location>
</feature>
<keyword evidence="9" id="KW-0325">Glycoprotein</keyword>
<dbReference type="Pfam" id="PF04163">
    <property type="entry name" value="Tht1"/>
    <property type="match status" value="1"/>
</dbReference>
<gene>
    <name evidence="12" type="ORF">Q9L58_007513</name>
</gene>
<keyword evidence="4 11" id="KW-0812">Transmembrane</keyword>
<evidence type="ECO:0008006" key="14">
    <source>
        <dbReference type="Google" id="ProtNLM"/>
    </source>
</evidence>
<evidence type="ECO:0000313" key="12">
    <source>
        <dbReference type="EMBL" id="KAL0633553.1"/>
    </source>
</evidence>
<reference evidence="12 13" key="1">
    <citation type="submission" date="2024-02" db="EMBL/GenBank/DDBJ databases">
        <title>Discinaceae phylogenomics.</title>
        <authorList>
            <person name="Dirks A.C."/>
            <person name="James T.Y."/>
        </authorList>
    </citation>
    <scope>NUCLEOTIDE SEQUENCE [LARGE SCALE GENOMIC DNA]</scope>
    <source>
        <strain evidence="12 13">ACD0624</strain>
    </source>
</reference>
<evidence type="ECO:0000256" key="4">
    <source>
        <dbReference type="ARBA" id="ARBA00022692"/>
    </source>
</evidence>
<evidence type="ECO:0000256" key="11">
    <source>
        <dbReference type="RuleBase" id="RU368082"/>
    </source>
</evidence>
<comment type="caution">
    <text evidence="12">The sequence shown here is derived from an EMBL/GenBank/DDBJ whole genome shotgun (WGS) entry which is preliminary data.</text>
</comment>
<keyword evidence="6 11" id="KW-0256">Endoplasmic reticulum</keyword>
<feature type="transmembrane region" description="Helical" evidence="11">
    <location>
        <begin position="457"/>
        <end position="474"/>
    </location>
</feature>
<evidence type="ECO:0000313" key="13">
    <source>
        <dbReference type="Proteomes" id="UP001447188"/>
    </source>
</evidence>
<keyword evidence="3 11" id="KW-0415">Karyogamy</keyword>
<dbReference type="EMBL" id="JBBBZM010000121">
    <property type="protein sequence ID" value="KAL0633553.1"/>
    <property type="molecule type" value="Genomic_DNA"/>
</dbReference>
<evidence type="ECO:0000256" key="10">
    <source>
        <dbReference type="ARBA" id="ARBA00023242"/>
    </source>
</evidence>
<evidence type="ECO:0000256" key="2">
    <source>
        <dbReference type="ARBA" id="ARBA00010473"/>
    </source>
</evidence>
<keyword evidence="7 11" id="KW-1133">Transmembrane helix</keyword>
<keyword evidence="8 11" id="KW-0472">Membrane</keyword>
<keyword evidence="10 11" id="KW-0539">Nucleus</keyword>
<evidence type="ECO:0000256" key="9">
    <source>
        <dbReference type="ARBA" id="ARBA00023180"/>
    </source>
</evidence>
<evidence type="ECO:0000256" key="5">
    <source>
        <dbReference type="ARBA" id="ARBA00022729"/>
    </source>
</evidence>
<dbReference type="PANTHER" id="PTHR28012:SF1">
    <property type="entry name" value="NUCLEAR FUSION PROTEIN KAR5"/>
    <property type="match status" value="1"/>
</dbReference>
<evidence type="ECO:0000256" key="6">
    <source>
        <dbReference type="ARBA" id="ARBA00022824"/>
    </source>
</evidence>
<comment type="function">
    <text evidence="1 11">Required for nuclear membrane fusion during karyogamy.</text>
</comment>
<sequence>MKAPFNPGVPLLLSLISTILSSTSFALSRLSFLPARKELPSTQDVWTPDPGDDVLSHALSRVFPTSFQHNPAYASALDIFRSLESKPSCHRSAAASLVIDCSALDDRKQDGELKISYAAQLAVCEFEATGISFPRECKDLGGGKWLEVKVMKCVKKLEERPQWWTTLSNNIQSAVVMCSAIRHEVEKDQLLALHKNITETQKSLFTALETSINESWESVTAQKEFAGMWRRILGDVLGELMQTKGEVVDAMRATDADATGIIRRLIEELGNAWKNNRETVMEMDQVRIPNLDLQNVTENMSQLIHRAGSGLESLETRSKMMAEGAGRAVEEFFAGTTAQHDAIKRNSDLVEQLNTVLSSEMSSSINALLHAVDVLSFKILFTSLSVSYMEMTKSHMALTTSLGAQEDAQQRLLYSLEMASFNANTTFERLLGMFGTLSQSLDDVDVKIRSWNGNGMGQKWMPLGALILGFGILLGREGGGILSILVGAFAGGILFFVGSLYTRDFIGILDFGDLRPSPTVVAVSSEVGFDDKNHGILSQGLVVWTGVFAVALALITVSFVAFRHRRHCPIPMAKDLE</sequence>